<sequence length="50" mass="5639">MGMGEQLLNYDNVSQAIKIMIDPHGLNISEHKITLSTPALFRIFINVQLI</sequence>
<keyword evidence="2" id="KW-1185">Reference proteome</keyword>
<gene>
    <name evidence="1" type="ordered locus">midi_00163</name>
</gene>
<organism evidence="1 2">
    <name type="scientific">Midichloria mitochondrii (strain IricVA)</name>
    <dbReference type="NCBI Taxonomy" id="696127"/>
    <lineage>
        <taxon>Bacteria</taxon>
        <taxon>Pseudomonadati</taxon>
        <taxon>Pseudomonadota</taxon>
        <taxon>Alphaproteobacteria</taxon>
        <taxon>Rickettsiales</taxon>
        <taxon>Candidatus Midichloriaceae</taxon>
        <taxon>Candidatus Midichloria</taxon>
    </lineage>
</organism>
<evidence type="ECO:0000313" key="1">
    <source>
        <dbReference type="EMBL" id="AEI88483.1"/>
    </source>
</evidence>
<dbReference type="STRING" id="696127.midi_00163"/>
<proteinExistence type="predicted"/>
<name>F7XUY4_MIDMI</name>
<reference evidence="1 2" key="1">
    <citation type="journal article" date="2011" name="Mol. Biol. Evol.">
        <title>Phylogenomic evidence for the presence of a flagellum and cbb3 oxidase in the free-living mitochondrial ancestor.</title>
        <authorList>
            <person name="Sassera D."/>
            <person name="Lo N."/>
            <person name="Epis S."/>
            <person name="D'Auria G."/>
            <person name="Montagna M."/>
            <person name="Comandatore F."/>
            <person name="Horner D."/>
            <person name="Pereto J."/>
            <person name="Luciano A.M."/>
            <person name="Franciosi F."/>
            <person name="Ferri E."/>
            <person name="Crotti E."/>
            <person name="Bazzocchi C."/>
            <person name="Daffonchio D."/>
            <person name="Sacchi L."/>
            <person name="Moya A."/>
            <person name="Latorre A."/>
            <person name="Bandi C."/>
        </authorList>
    </citation>
    <scope>NUCLEOTIDE SEQUENCE [LARGE SCALE GENOMIC DNA]</scope>
    <source>
        <strain evidence="1 2">IricVA</strain>
    </source>
</reference>
<evidence type="ECO:0000313" key="2">
    <source>
        <dbReference type="Proteomes" id="UP000006639"/>
    </source>
</evidence>
<accession>F7XUY4</accession>
<dbReference type="InterPro" id="IPR013785">
    <property type="entry name" value="Aldolase_TIM"/>
</dbReference>
<dbReference type="AlphaFoldDB" id="F7XUY4"/>
<dbReference type="EMBL" id="CP002130">
    <property type="protein sequence ID" value="AEI88483.1"/>
    <property type="molecule type" value="Genomic_DNA"/>
</dbReference>
<dbReference type="Gene3D" id="3.20.20.70">
    <property type="entry name" value="Aldolase class I"/>
    <property type="match status" value="1"/>
</dbReference>
<dbReference type="KEGG" id="mmn:midi_00163"/>
<dbReference type="HOGENOM" id="CLU_3119888_0_0_5"/>
<dbReference type="Proteomes" id="UP000006639">
    <property type="component" value="Chromosome"/>
</dbReference>
<protein>
    <submittedName>
        <fullName evidence="1">Uncharacterized protein</fullName>
    </submittedName>
</protein>